<name>A0A396HMH2_MEDTR</name>
<dbReference type="EMBL" id="PSQE01000006">
    <property type="protein sequence ID" value="RHN52057.1"/>
    <property type="molecule type" value="Genomic_DNA"/>
</dbReference>
<reference evidence="2" key="1">
    <citation type="journal article" date="2018" name="Nat. Plants">
        <title>Whole-genome landscape of Medicago truncatula symbiotic genes.</title>
        <authorList>
            <person name="Pecrix Y."/>
            <person name="Staton S.E."/>
            <person name="Sallet E."/>
            <person name="Lelandais-Briere C."/>
            <person name="Moreau S."/>
            <person name="Carrere S."/>
            <person name="Blein T."/>
            <person name="Jardinaud M.F."/>
            <person name="Latrasse D."/>
            <person name="Zouine M."/>
            <person name="Zahm M."/>
            <person name="Kreplak J."/>
            <person name="Mayjonade B."/>
            <person name="Satge C."/>
            <person name="Perez M."/>
            <person name="Cauet S."/>
            <person name="Marande W."/>
            <person name="Chantry-Darmon C."/>
            <person name="Lopez-Roques C."/>
            <person name="Bouchez O."/>
            <person name="Berard A."/>
            <person name="Debelle F."/>
            <person name="Munos S."/>
            <person name="Bendahmane A."/>
            <person name="Berges H."/>
            <person name="Niebel A."/>
            <person name="Buitink J."/>
            <person name="Frugier F."/>
            <person name="Benhamed M."/>
            <person name="Crespi M."/>
            <person name="Gouzy J."/>
            <person name="Gamas P."/>
        </authorList>
    </citation>
    <scope>NUCLEOTIDE SEQUENCE [LARGE SCALE GENOMIC DNA]</scope>
    <source>
        <strain evidence="2">cv. Jemalong A17</strain>
    </source>
</reference>
<evidence type="ECO:0000313" key="1">
    <source>
        <dbReference type="EMBL" id="RHN52057.1"/>
    </source>
</evidence>
<dbReference type="AlphaFoldDB" id="A0A396HMH2"/>
<gene>
    <name evidence="1" type="ORF">MtrunA17_Chr6g0476231</name>
</gene>
<organism evidence="1 2">
    <name type="scientific">Medicago truncatula</name>
    <name type="common">Barrel medic</name>
    <name type="synonym">Medicago tribuloides</name>
    <dbReference type="NCBI Taxonomy" id="3880"/>
    <lineage>
        <taxon>Eukaryota</taxon>
        <taxon>Viridiplantae</taxon>
        <taxon>Streptophyta</taxon>
        <taxon>Embryophyta</taxon>
        <taxon>Tracheophyta</taxon>
        <taxon>Spermatophyta</taxon>
        <taxon>Magnoliopsida</taxon>
        <taxon>eudicotyledons</taxon>
        <taxon>Gunneridae</taxon>
        <taxon>Pentapetalae</taxon>
        <taxon>rosids</taxon>
        <taxon>fabids</taxon>
        <taxon>Fabales</taxon>
        <taxon>Fabaceae</taxon>
        <taxon>Papilionoideae</taxon>
        <taxon>50 kb inversion clade</taxon>
        <taxon>NPAAA clade</taxon>
        <taxon>Hologalegina</taxon>
        <taxon>IRL clade</taxon>
        <taxon>Trifolieae</taxon>
        <taxon>Medicago</taxon>
    </lineage>
</organism>
<sequence>MILADLLGVSPLPQSNSETFGPPFFFRYSSICLLVWIFSPDGAVKTTSYFVGVPDFGKKTFLVQPDGAGRSNQTGSSDAPASLTAAEPSFSTELAIFTCQFPPKNSNRTTIRELIIIIMMIINLTILYN</sequence>
<protein>
    <submittedName>
        <fullName evidence="1">Uncharacterized protein</fullName>
    </submittedName>
</protein>
<evidence type="ECO:0000313" key="2">
    <source>
        <dbReference type="Proteomes" id="UP000265566"/>
    </source>
</evidence>
<accession>A0A396HMH2</accession>
<comment type="caution">
    <text evidence="1">The sequence shown here is derived from an EMBL/GenBank/DDBJ whole genome shotgun (WGS) entry which is preliminary data.</text>
</comment>
<dbReference type="Proteomes" id="UP000265566">
    <property type="component" value="Chromosome 6"/>
</dbReference>
<dbReference type="Gramene" id="rna36674">
    <property type="protein sequence ID" value="RHN52057.1"/>
    <property type="gene ID" value="gene36674"/>
</dbReference>
<proteinExistence type="predicted"/>